<feature type="compositionally biased region" description="Basic and acidic residues" evidence="1">
    <location>
        <begin position="53"/>
        <end position="62"/>
    </location>
</feature>
<keyword evidence="3" id="KW-1185">Reference proteome</keyword>
<feature type="region of interest" description="Disordered" evidence="1">
    <location>
        <begin position="1"/>
        <end position="69"/>
    </location>
</feature>
<feature type="compositionally biased region" description="Basic residues" evidence="1">
    <location>
        <begin position="1"/>
        <end position="11"/>
    </location>
</feature>
<sequence length="109" mass="12367">MAPTKFNRKVKPSPELIKKYSKGPEARLQGVKTSVHKLRLEKGRRNTSLRSSKPQEQRHLEADPGETTTQFTQKQIVKAVDIAAATKSFDLRLDLVPIEQNTPETVDTW</sequence>
<organism evidence="2 3">
    <name type="scientific">Aromia moschata</name>
    <dbReference type="NCBI Taxonomy" id="1265417"/>
    <lineage>
        <taxon>Eukaryota</taxon>
        <taxon>Metazoa</taxon>
        <taxon>Ecdysozoa</taxon>
        <taxon>Arthropoda</taxon>
        <taxon>Hexapoda</taxon>
        <taxon>Insecta</taxon>
        <taxon>Pterygota</taxon>
        <taxon>Neoptera</taxon>
        <taxon>Endopterygota</taxon>
        <taxon>Coleoptera</taxon>
        <taxon>Polyphaga</taxon>
        <taxon>Cucujiformia</taxon>
        <taxon>Chrysomeloidea</taxon>
        <taxon>Cerambycidae</taxon>
        <taxon>Cerambycinae</taxon>
        <taxon>Callichromatini</taxon>
        <taxon>Aromia</taxon>
    </lineage>
</organism>
<dbReference type="AlphaFoldDB" id="A0AAV8XE30"/>
<protein>
    <submittedName>
        <fullName evidence="2">Uncharacterized protein</fullName>
    </submittedName>
</protein>
<dbReference type="EMBL" id="JAPWTK010000703">
    <property type="protein sequence ID" value="KAJ8936890.1"/>
    <property type="molecule type" value="Genomic_DNA"/>
</dbReference>
<evidence type="ECO:0000313" key="2">
    <source>
        <dbReference type="EMBL" id="KAJ8936890.1"/>
    </source>
</evidence>
<reference evidence="2" key="1">
    <citation type="journal article" date="2023" name="Insect Mol. Biol.">
        <title>Genome sequencing provides insights into the evolution of gene families encoding plant cell wall-degrading enzymes in longhorned beetles.</title>
        <authorList>
            <person name="Shin N.R."/>
            <person name="Okamura Y."/>
            <person name="Kirsch R."/>
            <person name="Pauchet Y."/>
        </authorList>
    </citation>
    <scope>NUCLEOTIDE SEQUENCE</scope>
    <source>
        <strain evidence="2">AMC_N1</strain>
    </source>
</reference>
<gene>
    <name evidence="2" type="ORF">NQ318_010917</name>
</gene>
<dbReference type="Proteomes" id="UP001162162">
    <property type="component" value="Unassembled WGS sequence"/>
</dbReference>
<proteinExistence type="predicted"/>
<comment type="caution">
    <text evidence="2">The sequence shown here is derived from an EMBL/GenBank/DDBJ whole genome shotgun (WGS) entry which is preliminary data.</text>
</comment>
<name>A0AAV8XE30_9CUCU</name>
<accession>A0AAV8XE30</accession>
<feature type="compositionally biased region" description="Basic and acidic residues" evidence="1">
    <location>
        <begin position="16"/>
        <end position="25"/>
    </location>
</feature>
<evidence type="ECO:0000256" key="1">
    <source>
        <dbReference type="SAM" id="MobiDB-lite"/>
    </source>
</evidence>
<evidence type="ECO:0000313" key="3">
    <source>
        <dbReference type="Proteomes" id="UP001162162"/>
    </source>
</evidence>